<dbReference type="InterPro" id="IPR009009">
    <property type="entry name" value="RlpA-like_DPBB"/>
</dbReference>
<dbReference type="Proteomes" id="UP000600865">
    <property type="component" value="Unassembled WGS sequence"/>
</dbReference>
<dbReference type="InterPro" id="IPR012997">
    <property type="entry name" value="RplA"/>
</dbReference>
<dbReference type="HAMAP" id="MF_02071">
    <property type="entry name" value="RlpA"/>
    <property type="match status" value="1"/>
</dbReference>
<evidence type="ECO:0000313" key="7">
    <source>
        <dbReference type="Proteomes" id="UP000600865"/>
    </source>
</evidence>
<evidence type="ECO:0000256" key="2">
    <source>
        <dbReference type="ARBA" id="ARBA00023316"/>
    </source>
</evidence>
<sequence length="299" mass="31881">MGMMTAMLGFAVTGCASTSVTKSVKAAPIVYKVGDGPTKYASLTTPRSPLSRSVPDSYIPARPMPAPQAAQRFDQASVDPDLYKHQRLGNKYTIMGKSYTPKHNPSYDVTGVASWYGDKFHGKPTATGEVFDKNDLTAAHKTLPLNSMLFVTNVETGKTLMVRLNDRGPFVGDRIIDLSQASAKALGITGLGQVRVQYAGPADPMAASRAPVRPPVEVARPVEEFVEAPAASPAPRPMVPFTAPAPAPFVPAAPTGPQPFKDSDQTPEGQVTLTIKGPIHVASHTGPQPVLIRERLRTK</sequence>
<keyword evidence="7" id="KW-1185">Reference proteome</keyword>
<evidence type="ECO:0000259" key="5">
    <source>
        <dbReference type="Pfam" id="PF03330"/>
    </source>
</evidence>
<evidence type="ECO:0000256" key="1">
    <source>
        <dbReference type="ARBA" id="ARBA00023239"/>
    </source>
</evidence>
<dbReference type="EMBL" id="BMYV01000001">
    <property type="protein sequence ID" value="GGX58993.1"/>
    <property type="molecule type" value="Genomic_DNA"/>
</dbReference>
<feature type="domain" description="RlpA-like protein double-psi beta-barrel" evidence="5">
    <location>
        <begin position="110"/>
        <end position="198"/>
    </location>
</feature>
<dbReference type="GO" id="GO:0009279">
    <property type="term" value="C:cell outer membrane"/>
    <property type="evidence" value="ECO:0007669"/>
    <property type="project" value="TreeGrafter"/>
</dbReference>
<proteinExistence type="inferred from homology"/>
<comment type="caution">
    <text evidence="6">The sequence shown here is derived from an EMBL/GenBank/DDBJ whole genome shotgun (WGS) entry which is preliminary data.</text>
</comment>
<dbReference type="Gene3D" id="2.40.40.10">
    <property type="entry name" value="RlpA-like domain"/>
    <property type="match status" value="1"/>
</dbReference>
<reference evidence="6 7" key="1">
    <citation type="journal article" date="2014" name="Int. J. Syst. Evol. Microbiol.">
        <title>Complete genome sequence of Corynebacterium casei LMG S-19264T (=DSM 44701T), isolated from a smear-ripened cheese.</title>
        <authorList>
            <consortium name="US DOE Joint Genome Institute (JGI-PGF)"/>
            <person name="Walter F."/>
            <person name="Albersmeier A."/>
            <person name="Kalinowski J."/>
            <person name="Ruckert C."/>
        </authorList>
    </citation>
    <scope>NUCLEOTIDE SEQUENCE [LARGE SCALE GENOMIC DNA]</scope>
    <source>
        <strain evidence="6 7">KCTC 23968</strain>
    </source>
</reference>
<dbReference type="CDD" id="cd22268">
    <property type="entry name" value="DPBB_RlpA-like"/>
    <property type="match status" value="1"/>
</dbReference>
<name>A0A918KDI4_9PROT</name>
<comment type="function">
    <text evidence="3">Lytic transglycosylase with a strong preference for naked glycan strands that lack stem peptides.</text>
</comment>
<keyword evidence="1 3" id="KW-0456">Lyase</keyword>
<organism evidence="6 7">
    <name type="scientific">Litorimonas cladophorae</name>
    <dbReference type="NCBI Taxonomy" id="1220491"/>
    <lineage>
        <taxon>Bacteria</taxon>
        <taxon>Pseudomonadati</taxon>
        <taxon>Pseudomonadota</taxon>
        <taxon>Alphaproteobacteria</taxon>
        <taxon>Maricaulales</taxon>
        <taxon>Robiginitomaculaceae</taxon>
    </lineage>
</organism>
<dbReference type="GO" id="GO:0000270">
    <property type="term" value="P:peptidoglycan metabolic process"/>
    <property type="evidence" value="ECO:0007669"/>
    <property type="project" value="UniProtKB-UniRule"/>
</dbReference>
<dbReference type="PANTHER" id="PTHR34183">
    <property type="entry name" value="ENDOLYTIC PEPTIDOGLYCAN TRANSGLYCOSYLASE RLPA"/>
    <property type="match status" value="1"/>
</dbReference>
<dbReference type="SUPFAM" id="SSF50685">
    <property type="entry name" value="Barwin-like endoglucanases"/>
    <property type="match status" value="1"/>
</dbReference>
<protein>
    <recommendedName>
        <fullName evidence="3">Endolytic peptidoglycan transglycosylase RlpA</fullName>
        <ecNumber evidence="3">4.2.2.-</ecNumber>
    </recommendedName>
</protein>
<evidence type="ECO:0000256" key="4">
    <source>
        <dbReference type="RuleBase" id="RU003495"/>
    </source>
</evidence>
<accession>A0A918KDI4</accession>
<dbReference type="Pfam" id="PF03330">
    <property type="entry name" value="DPBB_1"/>
    <property type="match status" value="1"/>
</dbReference>
<gene>
    <name evidence="3" type="primary">rlpA</name>
    <name evidence="6" type="ORF">GCM10011309_05590</name>
</gene>
<dbReference type="EC" id="4.2.2.-" evidence="3"/>
<dbReference type="GO" id="GO:0071555">
    <property type="term" value="P:cell wall organization"/>
    <property type="evidence" value="ECO:0007669"/>
    <property type="project" value="UniProtKB-KW"/>
</dbReference>
<dbReference type="GO" id="GO:0008932">
    <property type="term" value="F:lytic endotransglycosylase activity"/>
    <property type="evidence" value="ECO:0007669"/>
    <property type="project" value="UniProtKB-UniRule"/>
</dbReference>
<dbReference type="NCBIfam" id="TIGR00413">
    <property type="entry name" value="rlpA"/>
    <property type="match status" value="1"/>
</dbReference>
<evidence type="ECO:0000313" key="6">
    <source>
        <dbReference type="EMBL" id="GGX58993.1"/>
    </source>
</evidence>
<dbReference type="AlphaFoldDB" id="A0A918KDI4"/>
<dbReference type="InterPro" id="IPR034718">
    <property type="entry name" value="RlpA"/>
</dbReference>
<dbReference type="InterPro" id="IPR036908">
    <property type="entry name" value="RlpA-like_sf"/>
</dbReference>
<keyword evidence="2 3" id="KW-0961">Cell wall biogenesis/degradation</keyword>
<comment type="similarity">
    <text evidence="3 4">Belongs to the RlpA family.</text>
</comment>
<dbReference type="PANTHER" id="PTHR34183:SF1">
    <property type="entry name" value="ENDOLYTIC PEPTIDOGLYCAN TRANSGLYCOSYLASE RLPA"/>
    <property type="match status" value="1"/>
</dbReference>
<evidence type="ECO:0000256" key="3">
    <source>
        <dbReference type="HAMAP-Rule" id="MF_02071"/>
    </source>
</evidence>